<keyword evidence="2" id="KW-1185">Reference proteome</keyword>
<dbReference type="RefSeq" id="WP_285609094.1">
    <property type="nucleotide sequence ID" value="NZ_BSSD01000002.1"/>
</dbReference>
<comment type="caution">
    <text evidence="1">The sequence shown here is derived from an EMBL/GenBank/DDBJ whole genome shotgun (WGS) entry which is preliminary data.</text>
</comment>
<reference evidence="1" key="1">
    <citation type="submission" date="2023-02" db="EMBL/GenBank/DDBJ databases">
        <title>Actinokineospora globicatena NBRC 15670.</title>
        <authorList>
            <person name="Ichikawa N."/>
            <person name="Sato H."/>
            <person name="Tonouchi N."/>
        </authorList>
    </citation>
    <scope>NUCLEOTIDE SEQUENCE</scope>
    <source>
        <strain evidence="1">NBRC 15670</strain>
    </source>
</reference>
<evidence type="ECO:0000313" key="1">
    <source>
        <dbReference type="EMBL" id="GLW90698.1"/>
    </source>
</evidence>
<evidence type="ECO:0000313" key="2">
    <source>
        <dbReference type="Proteomes" id="UP001165042"/>
    </source>
</evidence>
<organism evidence="1 2">
    <name type="scientific">Actinokineospora globicatena</name>
    <dbReference type="NCBI Taxonomy" id="103729"/>
    <lineage>
        <taxon>Bacteria</taxon>
        <taxon>Bacillati</taxon>
        <taxon>Actinomycetota</taxon>
        <taxon>Actinomycetes</taxon>
        <taxon>Pseudonocardiales</taxon>
        <taxon>Pseudonocardiaceae</taxon>
        <taxon>Actinokineospora</taxon>
    </lineage>
</organism>
<gene>
    <name evidence="1" type="ORF">Aglo03_15140</name>
</gene>
<protein>
    <submittedName>
        <fullName evidence="1">Uncharacterized protein</fullName>
    </submittedName>
</protein>
<sequence>MLDRFAGPVTSSPLVDDDGFLVPPSDGDRAVPVSALLTDSFVLLAAGGAGKSATFAALAGVEPDAVQINAAPLTRDRLEQRIAGACVPGAAVYLDGLDQAASVDPMLFQWLEDALTTPSARQVRWRLACRSAAWDAPLAEALRRTFPGFAEWSLLPLDRKAARAAVERAIAAPAFDGAEFLRALTSARLGRLSACVGQLIDVAGYWHNQGELPRNAVAATEYEITRLLKERDRRRRRPLPADRAMRLAKRLGAYTMFGGTQALTVAPVGDNATIAVDDLPSEPDPAEPNRPVDPGDYREVLDSALFTAGPSGSVVFQHQRYVEYLAAAYLVDRDVPAGQIPTLLGVHPNGVLPTARIGVASWLAALKPDLIRQLITDNAAMFASAAGVTELPSDEARATVVSALLLAAAKEEARPDWRADLSALVHPGLSDQLTASLTPGPASSEQLWWIARLARAGKCSGTATALARVAADPTWLPMARRAAVVAVGVLGDDGTRRGLITLVNTSDSDNEVLAAIIDALYPHLLSTQDLLRVLRPRKSPVIGGYYKTLWNLAGYIPETDLALFANWLVGHTTDENVDEDRFGELHINLLRRLFEHADNDAVRDALARLADAGVKAGLRHHDAFPWSGGPVERRRALAVAVASSRAVAWYAILTLALLTVDDIDWLLDTLPSLPSETTGALSRCVAQLVREPSARIADRILTLPPSHPAYTATSYLRGQVAVDSEDVAYEREFAIQKHESARKQMERWATVRAELATALNKIRTNSDVWWRVALLLADDEHGTLEHATGHDLTDRPGWADLDDDQRELVFVAGISYLNSHRPDASAWSTQTSRTFDVVIPDWSGVHLLTTLLQHAPDRLKTIPPATWDWWAAAIVATPVFGADQAAGLRCDLIDVAPPTSRPHLVAAAIAHLDDLDGTSLTPHSIYVHLMAELSSAIAERLTSAPIDSELNRDLLTLLVQHAPGPIALSTCRGLIENQTPLAPQALRHMATLDPNSIVDSAVQTPHTPQELAEALRSVQADNLDHDRLVALSGLLIDVFPIAEDPPVDVVSPYTADRSARDLRRGVLERLAHDGHVDDLAALRPGRSAVDQRALAYYHRIAKENQADRALAHISPHTLMSLLRRGDARLVRDDADLQDVLLRHLDDLQQHLATTGAFREIWDGDRPQVEDNVSDWLQRRLGERLASGVVVDREVQVTRHKSGGIGTRIDLTATTTTPTRDTARVVVEAKHLNNAGLLTALREQLIDRYLVPLDRRHGIYLVFWIRPEQRPADWSRTTAADLDAFRQRLQAQADEARADGFRVTPFVLDVSRPG</sequence>
<name>A0A9W6QHS9_9PSEU</name>
<proteinExistence type="predicted"/>
<dbReference type="EMBL" id="BSSD01000002">
    <property type="protein sequence ID" value="GLW90698.1"/>
    <property type="molecule type" value="Genomic_DNA"/>
</dbReference>
<accession>A0A9W6QHS9</accession>
<dbReference type="Proteomes" id="UP001165042">
    <property type="component" value="Unassembled WGS sequence"/>
</dbReference>